<dbReference type="STRING" id="1095630.A0A2J6SQI1"/>
<feature type="region of interest" description="Disordered" evidence="1">
    <location>
        <begin position="83"/>
        <end position="121"/>
    </location>
</feature>
<dbReference type="RefSeq" id="XP_024729939.1">
    <property type="nucleotide sequence ID" value="XM_024887427.1"/>
</dbReference>
<gene>
    <name evidence="4" type="ORF">K444DRAFT_668614</name>
</gene>
<keyword evidence="5" id="KW-1185">Reference proteome</keyword>
<accession>A0A2J6SQI1</accession>
<keyword evidence="2" id="KW-0472">Membrane</keyword>
<evidence type="ECO:0000256" key="1">
    <source>
        <dbReference type="SAM" id="MobiDB-lite"/>
    </source>
</evidence>
<dbReference type="OrthoDB" id="5421782at2759"/>
<dbReference type="EMBL" id="KZ613895">
    <property type="protein sequence ID" value="PMD53035.1"/>
    <property type="molecule type" value="Genomic_DNA"/>
</dbReference>
<dbReference type="AlphaFoldDB" id="A0A2J6SQI1"/>
<keyword evidence="2" id="KW-0812">Transmembrane</keyword>
<reference evidence="4 5" key="1">
    <citation type="submission" date="2016-04" db="EMBL/GenBank/DDBJ databases">
        <title>A degradative enzymes factory behind the ericoid mycorrhizal symbiosis.</title>
        <authorList>
            <consortium name="DOE Joint Genome Institute"/>
            <person name="Martino E."/>
            <person name="Morin E."/>
            <person name="Grelet G."/>
            <person name="Kuo A."/>
            <person name="Kohler A."/>
            <person name="Daghino S."/>
            <person name="Barry K."/>
            <person name="Choi C."/>
            <person name="Cichocki N."/>
            <person name="Clum A."/>
            <person name="Copeland A."/>
            <person name="Hainaut M."/>
            <person name="Haridas S."/>
            <person name="Labutti K."/>
            <person name="Lindquist E."/>
            <person name="Lipzen A."/>
            <person name="Khouja H.-R."/>
            <person name="Murat C."/>
            <person name="Ohm R."/>
            <person name="Olson A."/>
            <person name="Spatafora J."/>
            <person name="Veneault-Fourrey C."/>
            <person name="Henrissat B."/>
            <person name="Grigoriev I."/>
            <person name="Martin F."/>
            <person name="Perotto S."/>
        </authorList>
    </citation>
    <scope>NUCLEOTIDE SEQUENCE [LARGE SCALE GENOMIC DNA]</scope>
    <source>
        <strain evidence="4 5">E</strain>
    </source>
</reference>
<evidence type="ECO:0000313" key="4">
    <source>
        <dbReference type="EMBL" id="PMD53035.1"/>
    </source>
</evidence>
<protein>
    <recommendedName>
        <fullName evidence="6">Mid2 domain-containing protein</fullName>
    </recommendedName>
</protein>
<feature type="chain" id="PRO_5014334735" description="Mid2 domain-containing protein" evidence="3">
    <location>
        <begin position="18"/>
        <end position="248"/>
    </location>
</feature>
<evidence type="ECO:0000256" key="3">
    <source>
        <dbReference type="SAM" id="SignalP"/>
    </source>
</evidence>
<proteinExistence type="predicted"/>
<evidence type="ECO:0000256" key="2">
    <source>
        <dbReference type="SAM" id="Phobius"/>
    </source>
</evidence>
<name>A0A2J6SQI1_9HELO</name>
<feature type="compositionally biased region" description="Low complexity" evidence="1">
    <location>
        <begin position="83"/>
        <end position="112"/>
    </location>
</feature>
<dbReference type="Proteomes" id="UP000235371">
    <property type="component" value="Unassembled WGS sequence"/>
</dbReference>
<feature type="signal peptide" evidence="3">
    <location>
        <begin position="1"/>
        <end position="17"/>
    </location>
</feature>
<feature type="transmembrane region" description="Helical" evidence="2">
    <location>
        <begin position="123"/>
        <end position="148"/>
    </location>
</feature>
<keyword evidence="3" id="KW-0732">Signal</keyword>
<sequence length="248" mass="25711">MTPLILILIHCLVAVDGAAYPAPTPAARLEERQVFGISTVWSPTVVGTTVSSLGLTGFACFGVTDHNPMTFFQVSPTIVPSSTTISVTTGTPNPTSSSLSPITTTGSQSQTSTPPPTPPKPPVGAIVGGVVGGLAVLVIGLAAVLLFLHRRSHPAPTNVSTAEVVQQQHPPQEPSPAVPYNPKHASYSSGSPTTSNFPLPMHQSTPGQNEVSYPPPSESPTFSNPVELSTYTPVMHGVGDGNTHQVQR</sequence>
<feature type="compositionally biased region" description="Polar residues" evidence="1">
    <location>
        <begin position="186"/>
        <end position="211"/>
    </location>
</feature>
<feature type="region of interest" description="Disordered" evidence="1">
    <location>
        <begin position="158"/>
        <end position="248"/>
    </location>
</feature>
<dbReference type="InParanoid" id="A0A2J6SQI1"/>
<feature type="compositionally biased region" description="Polar residues" evidence="1">
    <location>
        <begin position="219"/>
        <end position="232"/>
    </location>
</feature>
<dbReference type="GeneID" id="36595503"/>
<evidence type="ECO:0008006" key="6">
    <source>
        <dbReference type="Google" id="ProtNLM"/>
    </source>
</evidence>
<keyword evidence="2" id="KW-1133">Transmembrane helix</keyword>
<organism evidence="4 5">
    <name type="scientific">Hyaloscypha bicolor E</name>
    <dbReference type="NCBI Taxonomy" id="1095630"/>
    <lineage>
        <taxon>Eukaryota</taxon>
        <taxon>Fungi</taxon>
        <taxon>Dikarya</taxon>
        <taxon>Ascomycota</taxon>
        <taxon>Pezizomycotina</taxon>
        <taxon>Leotiomycetes</taxon>
        <taxon>Helotiales</taxon>
        <taxon>Hyaloscyphaceae</taxon>
        <taxon>Hyaloscypha</taxon>
        <taxon>Hyaloscypha bicolor</taxon>
    </lineage>
</organism>
<evidence type="ECO:0000313" key="5">
    <source>
        <dbReference type="Proteomes" id="UP000235371"/>
    </source>
</evidence>